<organism evidence="1 2">
    <name type="scientific">Nocardia fluminea</name>
    <dbReference type="NCBI Taxonomy" id="134984"/>
    <lineage>
        <taxon>Bacteria</taxon>
        <taxon>Bacillati</taxon>
        <taxon>Actinomycetota</taxon>
        <taxon>Actinomycetes</taxon>
        <taxon>Mycobacteriales</taxon>
        <taxon>Nocardiaceae</taxon>
        <taxon>Nocardia</taxon>
    </lineage>
</organism>
<protein>
    <submittedName>
        <fullName evidence="1">Uncharacterized protein</fullName>
    </submittedName>
</protein>
<keyword evidence="2" id="KW-1185">Reference proteome</keyword>
<reference evidence="1 2" key="1">
    <citation type="submission" date="2017-12" db="EMBL/GenBank/DDBJ databases">
        <title>Sequencing the genomes of 1000 Actinobacteria strains.</title>
        <authorList>
            <person name="Klenk H.-P."/>
        </authorList>
    </citation>
    <scope>NUCLEOTIDE SEQUENCE [LARGE SCALE GENOMIC DNA]</scope>
    <source>
        <strain evidence="1 2">DSM 44489</strain>
    </source>
</reference>
<accession>A0A2N3VHG3</accession>
<name>A0A2N3VHG3_9NOCA</name>
<sequence length="97" mass="10518">MWRIVDPPVPVTVDIGAAIVTRAAHFGVNKVRLGIRHGGLSLTGTTPGFLRAWARVADDTWLGLVAFTLATSNGHGRLHVEQWCPQHALSQQNRSGQ</sequence>
<evidence type="ECO:0000313" key="2">
    <source>
        <dbReference type="Proteomes" id="UP000233766"/>
    </source>
</evidence>
<comment type="caution">
    <text evidence="1">The sequence shown here is derived from an EMBL/GenBank/DDBJ whole genome shotgun (WGS) entry which is preliminary data.</text>
</comment>
<dbReference type="Proteomes" id="UP000233766">
    <property type="component" value="Unassembled WGS sequence"/>
</dbReference>
<evidence type="ECO:0000313" key="1">
    <source>
        <dbReference type="EMBL" id="PKV81078.1"/>
    </source>
</evidence>
<gene>
    <name evidence="1" type="ORF">ATK86_5525</name>
</gene>
<dbReference type="EMBL" id="PJMW01000002">
    <property type="protein sequence ID" value="PKV81078.1"/>
    <property type="molecule type" value="Genomic_DNA"/>
</dbReference>
<dbReference type="AlphaFoldDB" id="A0A2N3VHG3"/>
<proteinExistence type="predicted"/>